<gene>
    <name evidence="1" type="ORF">B1992_13175</name>
</gene>
<name>A0A7V8GKG3_9GAMM</name>
<proteinExistence type="predicted"/>
<dbReference type="EMBL" id="MWIP01000017">
    <property type="protein sequence ID" value="KAF1685070.1"/>
    <property type="molecule type" value="Genomic_DNA"/>
</dbReference>
<dbReference type="Proteomes" id="UP000462066">
    <property type="component" value="Unassembled WGS sequence"/>
</dbReference>
<accession>A0A7V8GKG3</accession>
<organism evidence="1 2">
    <name type="scientific">Pseudoxanthomonas broegbernensis</name>
    <dbReference type="NCBI Taxonomy" id="83619"/>
    <lineage>
        <taxon>Bacteria</taxon>
        <taxon>Pseudomonadati</taxon>
        <taxon>Pseudomonadota</taxon>
        <taxon>Gammaproteobacteria</taxon>
        <taxon>Lysobacterales</taxon>
        <taxon>Lysobacteraceae</taxon>
        <taxon>Pseudoxanthomonas</taxon>
    </lineage>
</organism>
<evidence type="ECO:0000313" key="1">
    <source>
        <dbReference type="EMBL" id="KAF1685070.1"/>
    </source>
</evidence>
<protein>
    <submittedName>
        <fullName evidence="1">Uncharacterized protein</fullName>
    </submittedName>
</protein>
<keyword evidence="2" id="KW-1185">Reference proteome</keyword>
<sequence length="63" mass="6961">MEAAEDFAVQELSGRGWSKMGTERSKEITDYSQFEHQDDVVGQAFKDATESGFGVVIYPEPGT</sequence>
<comment type="caution">
    <text evidence="1">The sequence shown here is derived from an EMBL/GenBank/DDBJ whole genome shotgun (WGS) entry which is preliminary data.</text>
</comment>
<dbReference type="AlphaFoldDB" id="A0A7V8GKG3"/>
<evidence type="ECO:0000313" key="2">
    <source>
        <dbReference type="Proteomes" id="UP000462066"/>
    </source>
</evidence>
<reference evidence="1 2" key="1">
    <citation type="submission" date="2017-10" db="EMBL/GenBank/DDBJ databases">
        <title>Whole genome sequencing of Pseudoxanthomonas broegbernensis DSM 12573(T).</title>
        <authorList>
            <person name="Kumar S."/>
            <person name="Bansal K."/>
            <person name="Kaur A."/>
            <person name="Patil P."/>
            <person name="Sharma S."/>
            <person name="Patil P.B."/>
        </authorList>
    </citation>
    <scope>NUCLEOTIDE SEQUENCE [LARGE SCALE GENOMIC DNA]</scope>
    <source>
        <strain evidence="1 2">DSM 12573</strain>
    </source>
</reference>